<dbReference type="EMBL" id="AOHC02000052">
    <property type="protein sequence ID" value="EMY76297.1"/>
    <property type="molecule type" value="Genomic_DNA"/>
</dbReference>
<gene>
    <name evidence="1" type="ORF">LEP1GSC060_1540</name>
</gene>
<evidence type="ECO:0000313" key="1">
    <source>
        <dbReference type="EMBL" id="EMY76297.1"/>
    </source>
</evidence>
<reference evidence="1" key="1">
    <citation type="submission" date="2013-03" db="EMBL/GenBank/DDBJ databases">
        <authorList>
            <person name="Harkins D.M."/>
            <person name="Durkin A.S."/>
            <person name="Brinkac L.M."/>
            <person name="Haft D.H."/>
            <person name="Selengut J.D."/>
            <person name="Sanka R."/>
            <person name="DePew J."/>
            <person name="Purushe J."/>
            <person name="Hartskeerl R.A."/>
            <person name="Ahmed A."/>
            <person name="van der Linden H."/>
            <person name="Goris M.G.A."/>
            <person name="Vinetz J.M."/>
            <person name="Sutton G.G."/>
            <person name="Nierman W.C."/>
            <person name="Fouts D.E."/>
        </authorList>
    </citation>
    <scope>NUCLEOTIDE SEQUENCE [LARGE SCALE GENOMIC DNA]</scope>
    <source>
        <strain evidence="1">ICFT</strain>
    </source>
</reference>
<name>N1WG43_9LEPT</name>
<dbReference type="STRING" id="1218598.LEP1GSC060_1540"/>
<organism evidence="1 2">
    <name type="scientific">Leptospira weilii serovar Ranarum str. ICFT</name>
    <dbReference type="NCBI Taxonomy" id="1218598"/>
    <lineage>
        <taxon>Bacteria</taxon>
        <taxon>Pseudomonadati</taxon>
        <taxon>Spirochaetota</taxon>
        <taxon>Spirochaetia</taxon>
        <taxon>Leptospirales</taxon>
        <taxon>Leptospiraceae</taxon>
        <taxon>Leptospira</taxon>
    </lineage>
</organism>
<keyword evidence="2" id="KW-1185">Reference proteome</keyword>
<accession>N1WG43</accession>
<sequence>MYFSSGYRIKLWKVSLQKLTNEIKKITVCHFPSGTSRWNKIEHRRFSYIAKN</sequence>
<dbReference type="AlphaFoldDB" id="N1WG43"/>
<evidence type="ECO:0000313" key="2">
    <source>
        <dbReference type="Proteomes" id="UP000012313"/>
    </source>
</evidence>
<dbReference type="Proteomes" id="UP000012313">
    <property type="component" value="Unassembled WGS sequence"/>
</dbReference>
<protein>
    <submittedName>
        <fullName evidence="1">Transposase DDE domain protein</fullName>
    </submittedName>
</protein>
<proteinExistence type="predicted"/>
<dbReference type="InterPro" id="IPR011518">
    <property type="entry name" value="Transposase_36"/>
</dbReference>
<dbReference type="Pfam" id="PF07592">
    <property type="entry name" value="DDE_Tnp_ISAZ013"/>
    <property type="match status" value="1"/>
</dbReference>
<comment type="caution">
    <text evidence="1">The sequence shown here is derived from an EMBL/GenBank/DDBJ whole genome shotgun (WGS) entry which is preliminary data.</text>
</comment>